<keyword evidence="5" id="KW-0521">NADP</keyword>
<dbReference type="Pfam" id="PF01262">
    <property type="entry name" value="AlaDh_PNT_C"/>
    <property type="match status" value="1"/>
</dbReference>
<dbReference type="Gene3D" id="3.40.50.720">
    <property type="entry name" value="NAD(P)-binding Rossmann-like Domain"/>
    <property type="match status" value="2"/>
</dbReference>
<accession>A0ABU1AQ94</accession>
<dbReference type="SUPFAM" id="SSF52283">
    <property type="entry name" value="Formate/glycerate dehydrogenase catalytic domain-like"/>
    <property type="match status" value="1"/>
</dbReference>
<dbReference type="PANTHER" id="PTHR10160:SF19">
    <property type="entry name" value="PROTON-TRANSLOCATING NAD(P)(+) TRANSHYDROGENASE"/>
    <property type="match status" value="1"/>
</dbReference>
<gene>
    <name evidence="11" type="ORF">QEH59_16460</name>
</gene>
<keyword evidence="7" id="KW-0520">NAD</keyword>
<dbReference type="SMART" id="SM01003">
    <property type="entry name" value="AlaDh_PNT_N"/>
    <property type="match status" value="1"/>
</dbReference>
<dbReference type="Proteomes" id="UP001243717">
    <property type="component" value="Unassembled WGS sequence"/>
</dbReference>
<dbReference type="InterPro" id="IPR008143">
    <property type="entry name" value="Ala_DH/PNT_CS2"/>
</dbReference>
<evidence type="ECO:0000256" key="7">
    <source>
        <dbReference type="ARBA" id="ARBA00023027"/>
    </source>
</evidence>
<sequence>MKRLFAPRESHPAETRTAIVPATVKKLKDLGLDVCVETGIGLRSDFDDEAYQTAGAEIIPNSAAGYATADIVIRVRKPQAAELDALRPGTLHISFLDPFNEPQLIADLAKRELASISMEMIPRSTLAQKMDALSSQANLAGYAAVIMATDRMRKILPMMMTPAGTISPARVFVIGVGVAGLQAIATAKRLGARVEAFDTRPVVEDQVKSLGAKFIKVDLGTTGQTDQGYAQALSPEQMEKQRQEMAKACARADIVITTAKLFGRKAPVILDEGVLAQMQNGSIVIDFAVESGGNVVGSKIGEEIVTPHGVRVIGPENLEGYFPKDASLMLASNFYNLIEHFWDREAQNFQFREEDEILQGCLITRGGEIVHTRFKDA</sequence>
<feature type="domain" description="Alanine dehydrogenase/pyridine nucleotide transhydrogenase N-terminal" evidence="10">
    <location>
        <begin position="5"/>
        <end position="140"/>
    </location>
</feature>
<dbReference type="Pfam" id="PF05222">
    <property type="entry name" value="AlaDh_PNT_N"/>
    <property type="match status" value="1"/>
</dbReference>
<dbReference type="SMART" id="SM01002">
    <property type="entry name" value="AlaDh_PNT_C"/>
    <property type="match status" value="1"/>
</dbReference>
<keyword evidence="4" id="KW-0547">Nucleotide-binding</keyword>
<reference evidence="11 12" key="1">
    <citation type="submission" date="2023-04" db="EMBL/GenBank/DDBJ databases">
        <title>A novel bacteria isolated from coastal sediment.</title>
        <authorList>
            <person name="Liu X.-J."/>
            <person name="Du Z.-J."/>
        </authorList>
    </citation>
    <scope>NUCLEOTIDE SEQUENCE [LARGE SCALE GENOMIC DNA]</scope>
    <source>
        <strain evidence="11 12">SDUM461004</strain>
    </source>
</reference>
<dbReference type="InterPro" id="IPR007698">
    <property type="entry name" value="AlaDH/PNT_NAD(H)-bd"/>
</dbReference>
<dbReference type="EMBL" id="JARXIC010000042">
    <property type="protein sequence ID" value="MDQ8196030.1"/>
    <property type="molecule type" value="Genomic_DNA"/>
</dbReference>
<evidence type="ECO:0000256" key="5">
    <source>
        <dbReference type="ARBA" id="ARBA00022857"/>
    </source>
</evidence>
<dbReference type="CDD" id="cd05304">
    <property type="entry name" value="Rubrum_tdh"/>
    <property type="match status" value="1"/>
</dbReference>
<dbReference type="RefSeq" id="WP_308986474.1">
    <property type="nucleotide sequence ID" value="NZ_JARXIC010000042.1"/>
</dbReference>
<evidence type="ECO:0000313" key="12">
    <source>
        <dbReference type="Proteomes" id="UP001243717"/>
    </source>
</evidence>
<evidence type="ECO:0000256" key="8">
    <source>
        <dbReference type="ARBA" id="ARBA00048202"/>
    </source>
</evidence>
<dbReference type="InterPro" id="IPR036291">
    <property type="entry name" value="NAD(P)-bd_dom_sf"/>
</dbReference>
<name>A0ABU1AQ94_9BACT</name>
<comment type="caution">
    <text evidence="11">The sequence shown here is derived from an EMBL/GenBank/DDBJ whole genome shotgun (WGS) entry which is preliminary data.</text>
</comment>
<dbReference type="SUPFAM" id="SSF51735">
    <property type="entry name" value="NAD(P)-binding Rossmann-fold domains"/>
    <property type="match status" value="1"/>
</dbReference>
<evidence type="ECO:0000256" key="2">
    <source>
        <dbReference type="ARBA" id="ARBA00005689"/>
    </source>
</evidence>
<evidence type="ECO:0000313" key="11">
    <source>
        <dbReference type="EMBL" id="MDQ8196030.1"/>
    </source>
</evidence>
<evidence type="ECO:0000259" key="10">
    <source>
        <dbReference type="SMART" id="SM01003"/>
    </source>
</evidence>
<feature type="domain" description="Alanine dehydrogenase/pyridine nucleotide transhydrogenase NAD(H)-binding" evidence="9">
    <location>
        <begin position="149"/>
        <end position="314"/>
    </location>
</feature>
<comment type="function">
    <text evidence="1">The transhydrogenation between NADH and NADP is coupled to respiration and ATP hydrolysis and functions as a proton pump across the membrane.</text>
</comment>
<keyword evidence="12" id="KW-1185">Reference proteome</keyword>
<dbReference type="PROSITE" id="PS00837">
    <property type="entry name" value="ALADH_PNT_2"/>
    <property type="match status" value="1"/>
</dbReference>
<keyword evidence="6" id="KW-1278">Translocase</keyword>
<protein>
    <recommendedName>
        <fullName evidence="3">proton-translocating NAD(P)(+) transhydrogenase</fullName>
        <ecNumber evidence="3">7.1.1.1</ecNumber>
    </recommendedName>
</protein>
<dbReference type="EC" id="7.1.1.1" evidence="3"/>
<evidence type="ECO:0000256" key="1">
    <source>
        <dbReference type="ARBA" id="ARBA00003943"/>
    </source>
</evidence>
<evidence type="ECO:0000259" key="9">
    <source>
        <dbReference type="SMART" id="SM01002"/>
    </source>
</evidence>
<organism evidence="11 12">
    <name type="scientific">Thalassobacterium sedimentorum</name>
    <dbReference type="NCBI Taxonomy" id="3041258"/>
    <lineage>
        <taxon>Bacteria</taxon>
        <taxon>Pseudomonadati</taxon>
        <taxon>Verrucomicrobiota</taxon>
        <taxon>Opitutia</taxon>
        <taxon>Puniceicoccales</taxon>
        <taxon>Coraliomargaritaceae</taxon>
        <taxon>Thalassobacterium</taxon>
    </lineage>
</organism>
<evidence type="ECO:0000256" key="3">
    <source>
        <dbReference type="ARBA" id="ARBA00012943"/>
    </source>
</evidence>
<dbReference type="InterPro" id="IPR007886">
    <property type="entry name" value="AlaDH/PNT_N"/>
</dbReference>
<proteinExistence type="inferred from homology"/>
<comment type="similarity">
    <text evidence="2">Belongs to the AlaDH/PNT family.</text>
</comment>
<comment type="catalytic activity">
    <reaction evidence="8">
        <text>NAD(+) + NADPH + H(+)(in) = NADH + NADP(+) + H(+)(out)</text>
        <dbReference type="Rhea" id="RHEA:47992"/>
        <dbReference type="ChEBI" id="CHEBI:15378"/>
        <dbReference type="ChEBI" id="CHEBI:57540"/>
        <dbReference type="ChEBI" id="CHEBI:57783"/>
        <dbReference type="ChEBI" id="CHEBI:57945"/>
        <dbReference type="ChEBI" id="CHEBI:58349"/>
        <dbReference type="EC" id="7.1.1.1"/>
    </reaction>
</comment>
<dbReference type="PANTHER" id="PTHR10160">
    <property type="entry name" value="NAD(P) TRANSHYDROGENASE"/>
    <property type="match status" value="1"/>
</dbReference>
<evidence type="ECO:0000256" key="6">
    <source>
        <dbReference type="ARBA" id="ARBA00022967"/>
    </source>
</evidence>
<evidence type="ECO:0000256" key="4">
    <source>
        <dbReference type="ARBA" id="ARBA00022741"/>
    </source>
</evidence>